<comment type="caution">
    <text evidence="2">The sequence shown here is derived from an EMBL/GenBank/DDBJ whole genome shotgun (WGS) entry which is preliminary data.</text>
</comment>
<feature type="compositionally biased region" description="Low complexity" evidence="1">
    <location>
        <begin position="1136"/>
        <end position="1153"/>
    </location>
</feature>
<keyword evidence="3" id="KW-1185">Reference proteome</keyword>
<evidence type="ECO:0000313" key="2">
    <source>
        <dbReference type="EMBL" id="KAG7339959.1"/>
    </source>
</evidence>
<dbReference type="PANTHER" id="PTHR14596:SF72">
    <property type="entry name" value="ZINC FINGER PROTEIN MSN2-RELATED"/>
    <property type="match status" value="1"/>
</dbReference>
<dbReference type="GO" id="GO:0000981">
    <property type="term" value="F:DNA-binding transcription factor activity, RNA polymerase II-specific"/>
    <property type="evidence" value="ECO:0007669"/>
    <property type="project" value="TreeGrafter"/>
</dbReference>
<feature type="region of interest" description="Disordered" evidence="1">
    <location>
        <begin position="584"/>
        <end position="659"/>
    </location>
</feature>
<dbReference type="GO" id="GO:0042594">
    <property type="term" value="P:response to starvation"/>
    <property type="evidence" value="ECO:0007669"/>
    <property type="project" value="TreeGrafter"/>
</dbReference>
<evidence type="ECO:0000313" key="3">
    <source>
        <dbReference type="Proteomes" id="UP000693970"/>
    </source>
</evidence>
<dbReference type="Proteomes" id="UP000693970">
    <property type="component" value="Unassembled WGS sequence"/>
</dbReference>
<feature type="compositionally biased region" description="Basic and acidic residues" evidence="1">
    <location>
        <begin position="107"/>
        <end position="118"/>
    </location>
</feature>
<feature type="region of interest" description="Disordered" evidence="1">
    <location>
        <begin position="485"/>
        <end position="534"/>
    </location>
</feature>
<feature type="region of interest" description="Disordered" evidence="1">
    <location>
        <begin position="1124"/>
        <end position="1167"/>
    </location>
</feature>
<accession>A0A9K3PCG2</accession>
<dbReference type="PANTHER" id="PTHR14596">
    <property type="entry name" value="ZINC FINGER PROTEIN"/>
    <property type="match status" value="1"/>
</dbReference>
<reference evidence="2" key="1">
    <citation type="journal article" date="2021" name="Sci. Rep.">
        <title>Diploid genomic architecture of Nitzschia inconspicua, an elite biomass production diatom.</title>
        <authorList>
            <person name="Oliver A."/>
            <person name="Podell S."/>
            <person name="Pinowska A."/>
            <person name="Traller J.C."/>
            <person name="Smith S.R."/>
            <person name="McClure R."/>
            <person name="Beliaev A."/>
            <person name="Bohutskyi P."/>
            <person name="Hill E.A."/>
            <person name="Rabines A."/>
            <person name="Zheng H."/>
            <person name="Allen L.Z."/>
            <person name="Kuo A."/>
            <person name="Grigoriev I.V."/>
            <person name="Allen A.E."/>
            <person name="Hazlebeck D."/>
            <person name="Allen E.E."/>
        </authorList>
    </citation>
    <scope>NUCLEOTIDE SEQUENCE</scope>
    <source>
        <strain evidence="2">Hildebrandi</strain>
    </source>
</reference>
<feature type="region of interest" description="Disordered" evidence="1">
    <location>
        <begin position="107"/>
        <end position="162"/>
    </location>
</feature>
<feature type="compositionally biased region" description="Polar residues" evidence="1">
    <location>
        <begin position="705"/>
        <end position="722"/>
    </location>
</feature>
<feature type="region of interest" description="Disordered" evidence="1">
    <location>
        <begin position="704"/>
        <end position="737"/>
    </location>
</feature>
<protein>
    <submittedName>
        <fullName evidence="2">Uncharacterized protein</fullName>
    </submittedName>
</protein>
<gene>
    <name evidence="2" type="ORF">IV203_006362</name>
</gene>
<sequence>MTTSSSNSPELIAVGGPFVDQEKSTGGHSNKGQRLPNTGATVWSRPSEKNNVRIDYNNNNNNNNIQARRKSSISKDHNFQNNQAALIEGENEYEVEIVDRRQDNCRRDTSYDCCSRDLDPDDDAREDNVRDEENNDNKSPSFRVSSRPIDSKEGHGSTINTKHRSLFRKMIKAGGDDNTRHTKRVVLKVKLREDFVNRRRGWKDRDDLLAGTTTRTTTATVGNNPTPRKNKTQTNIKLKVLSPYQNKLIPKEDKQHTLPPGPVHEECNAQCSVSQYEERYREDQEGSLCHSTMENSEFSLTTVSRSESECSYNSHYSEMEYDIDDESIFSEGTSEGTSYITGYYSFNEDESTLAVSTAVSTADLTSVLPHNLPFSLGRFGRCVSNAGSILVDLAPTTAGYYDWAFSIPHEQEKDPHHAGSMSLSTASSSKDSFFPDTLCDDSLDSRCEEPKKVLPIEIHSVAAAVPSQKTQQIAVLDLPPVKTAHIAKKTPPTRLPFNRRDSASDVTGKKQQQLPLYPDAPSKSDSSSKQEKALTAVHEDIAIEDRQWRQINEENWAASTTQLRPLHDYILRQASGQGFEVVATKSGETPSLEQKQQQQQKEEKQEEDDDDDDEEEEEEEEDRDLIGIPSMGRNPNCVISRETKKEDDQSIPPLSPSDLSLHEQGFEVLAEQNAEQSTNTIQWFNPQKQHDDVILPTLTLPRMSSKYSPAQSPTSPIFSSTPRLHKGGDEVYQSSSDLSSSRSSVMIELGDSVEAEMPFTMPYPESTATALLHDLDSVKSSSALSENCAYQSTDHPSGNTGIVPVVSHEWSILSKFGVEATFDDFVAKVNANDATSTTRRRHGEVTKSRGDTVEGMARIPMPLPSSQMNVDVLVEAPSDLSSSRSSVMIGLGDSVDAQMPFTIPYPNDAATASLHDLDSVKSSSTLSKYLASSRRMVDQSTDYPPGTRGIVPTANHDQSILTKFGVEATFDDFVAKIEKKRALQEKDDNGSISNPRDVIVSSFPPPLEEDIVANDLRHGYVTPTTENDSNKATATIPSLETSMLMPPEVDPDRQKLRMKQFIDDTMSPCTICFSTIIETLDFRSLLRPPSSRSRPMEEDDVLDPGPQIEMVLNEGCRYRSSLIRHGRTKTQKKMNKNNNNNINANNMKDTNTNNERDEKKKKSRNNKMFLTNNRVVPGETRTKRFRSSFPRAKRFAADGTILRDHPMLERRQQQEKIRRQKKPTTKRTSAGAYVRRIVRMAPILEEPHDEENSDDAGKEGFLVEWLPVAPPNDSMIPMAGSLVGSM</sequence>
<feature type="region of interest" description="Disordered" evidence="1">
    <location>
        <begin position="1210"/>
        <end position="1229"/>
    </location>
</feature>
<feature type="compositionally biased region" description="Polar residues" evidence="1">
    <location>
        <begin position="26"/>
        <end position="41"/>
    </location>
</feature>
<dbReference type="EMBL" id="JAGRRH010000028">
    <property type="protein sequence ID" value="KAG7339959.1"/>
    <property type="molecule type" value="Genomic_DNA"/>
</dbReference>
<feature type="compositionally biased region" description="Low complexity" evidence="1">
    <location>
        <begin position="650"/>
        <end position="659"/>
    </location>
</feature>
<feature type="compositionally biased region" description="Basic and acidic residues" evidence="1">
    <location>
        <begin position="126"/>
        <end position="136"/>
    </location>
</feature>
<dbReference type="GO" id="GO:0000987">
    <property type="term" value="F:cis-regulatory region sequence-specific DNA binding"/>
    <property type="evidence" value="ECO:0007669"/>
    <property type="project" value="TreeGrafter"/>
</dbReference>
<name>A0A9K3PCG2_9STRA</name>
<evidence type="ECO:0000256" key="1">
    <source>
        <dbReference type="SAM" id="MobiDB-lite"/>
    </source>
</evidence>
<dbReference type="GO" id="GO:0005634">
    <property type="term" value="C:nucleus"/>
    <property type="evidence" value="ECO:0007669"/>
    <property type="project" value="TreeGrafter"/>
</dbReference>
<organism evidence="2 3">
    <name type="scientific">Nitzschia inconspicua</name>
    <dbReference type="NCBI Taxonomy" id="303405"/>
    <lineage>
        <taxon>Eukaryota</taxon>
        <taxon>Sar</taxon>
        <taxon>Stramenopiles</taxon>
        <taxon>Ochrophyta</taxon>
        <taxon>Bacillariophyta</taxon>
        <taxon>Bacillariophyceae</taxon>
        <taxon>Bacillariophycidae</taxon>
        <taxon>Bacillariales</taxon>
        <taxon>Bacillariaceae</taxon>
        <taxon>Nitzschia</taxon>
    </lineage>
</organism>
<feature type="compositionally biased region" description="Basic residues" evidence="1">
    <location>
        <begin position="1124"/>
        <end position="1135"/>
    </location>
</feature>
<feature type="compositionally biased region" description="Acidic residues" evidence="1">
    <location>
        <begin position="605"/>
        <end position="623"/>
    </location>
</feature>
<reference evidence="2" key="2">
    <citation type="submission" date="2021-04" db="EMBL/GenBank/DDBJ databases">
        <authorList>
            <person name="Podell S."/>
        </authorList>
    </citation>
    <scope>NUCLEOTIDE SEQUENCE</scope>
    <source>
        <strain evidence="2">Hildebrandi</strain>
    </source>
</reference>
<proteinExistence type="predicted"/>
<feature type="region of interest" description="Disordered" evidence="1">
    <location>
        <begin position="1"/>
        <end position="65"/>
    </location>
</feature>